<dbReference type="Proteomes" id="UP000463951">
    <property type="component" value="Chromosome"/>
</dbReference>
<evidence type="ECO:0000313" key="4">
    <source>
        <dbReference type="EMBL" id="BBJ46766.1"/>
    </source>
</evidence>
<feature type="domain" description="Right handed beta helix" evidence="3">
    <location>
        <begin position="304"/>
        <end position="453"/>
    </location>
</feature>
<dbReference type="AlphaFoldDB" id="A0A499VEZ7"/>
<feature type="signal peptide" evidence="2">
    <location>
        <begin position="1"/>
        <end position="35"/>
    </location>
</feature>
<keyword evidence="2" id="KW-0732">Signal</keyword>
<feature type="compositionally biased region" description="Gly residues" evidence="1">
    <location>
        <begin position="588"/>
        <end position="599"/>
    </location>
</feature>
<proteinExistence type="predicted"/>
<dbReference type="SMART" id="SM00710">
    <property type="entry name" value="PbH1"/>
    <property type="match status" value="6"/>
</dbReference>
<dbReference type="Pfam" id="PF13229">
    <property type="entry name" value="Beta_helix"/>
    <property type="match status" value="1"/>
</dbReference>
<organism evidence="4 5">
    <name type="scientific">Streptomyces antimycoticus</name>
    <dbReference type="NCBI Taxonomy" id="68175"/>
    <lineage>
        <taxon>Bacteria</taxon>
        <taxon>Bacillati</taxon>
        <taxon>Actinomycetota</taxon>
        <taxon>Actinomycetes</taxon>
        <taxon>Kitasatosporales</taxon>
        <taxon>Streptomycetaceae</taxon>
        <taxon>Streptomyces</taxon>
        <taxon>Streptomyces violaceusniger group</taxon>
    </lineage>
</organism>
<dbReference type="InterPro" id="IPR039448">
    <property type="entry name" value="Beta_helix"/>
</dbReference>
<feature type="region of interest" description="Disordered" evidence="1">
    <location>
        <begin position="576"/>
        <end position="599"/>
    </location>
</feature>
<evidence type="ECO:0000313" key="5">
    <source>
        <dbReference type="Proteomes" id="UP000463951"/>
    </source>
</evidence>
<dbReference type="SUPFAM" id="SSF51126">
    <property type="entry name" value="Pectin lyase-like"/>
    <property type="match status" value="2"/>
</dbReference>
<dbReference type="Gene3D" id="2.160.20.10">
    <property type="entry name" value="Single-stranded right-handed beta-helix, Pectin lyase-like"/>
    <property type="match status" value="1"/>
</dbReference>
<dbReference type="InterPro" id="IPR006626">
    <property type="entry name" value="PbH1"/>
</dbReference>
<dbReference type="InterPro" id="IPR011050">
    <property type="entry name" value="Pectin_lyase_fold/virulence"/>
</dbReference>
<feature type="chain" id="PRO_5029633402" description="Right handed beta helix domain-containing protein" evidence="2">
    <location>
        <begin position="36"/>
        <end position="599"/>
    </location>
</feature>
<evidence type="ECO:0000256" key="2">
    <source>
        <dbReference type="SAM" id="SignalP"/>
    </source>
</evidence>
<accession>A0A499VEZ7</accession>
<feature type="compositionally biased region" description="Low complexity" evidence="1">
    <location>
        <begin position="46"/>
        <end position="63"/>
    </location>
</feature>
<feature type="region of interest" description="Disordered" evidence="1">
    <location>
        <begin position="46"/>
        <end position="80"/>
    </location>
</feature>
<gene>
    <name evidence="4" type="ORF">SSPO_094840</name>
</gene>
<evidence type="ECO:0000256" key="1">
    <source>
        <dbReference type="SAM" id="MobiDB-lite"/>
    </source>
</evidence>
<evidence type="ECO:0000259" key="3">
    <source>
        <dbReference type="Pfam" id="PF13229"/>
    </source>
</evidence>
<reference evidence="4 5" key="1">
    <citation type="journal article" date="2020" name="Int. J. Syst. Evol. Microbiol.">
        <title>Reclassification of Streptomyces castelarensis and Streptomyces sporoclivatus as later heterotypic synonyms of Streptomyces antimycoticus.</title>
        <authorList>
            <person name="Komaki H."/>
            <person name="Tamura T."/>
        </authorList>
    </citation>
    <scope>NUCLEOTIDE SEQUENCE [LARGE SCALE GENOMIC DNA]</scope>
    <source>
        <strain evidence="4 5">NBRC 100767</strain>
    </source>
</reference>
<protein>
    <recommendedName>
        <fullName evidence="3">Right handed beta helix domain-containing protein</fullName>
    </recommendedName>
</protein>
<dbReference type="EMBL" id="AP019620">
    <property type="protein sequence ID" value="BBJ46766.1"/>
    <property type="molecule type" value="Genomic_DNA"/>
</dbReference>
<name>A0A499VEZ7_9ACTN</name>
<dbReference type="InterPro" id="IPR012334">
    <property type="entry name" value="Pectin_lyas_fold"/>
</dbReference>
<sequence length="599" mass="63339">MTPGRRSVRLGRRPLGLLAAAALGAATLVAHPAAAQATQAAQAAQPAAATRAAPPAPAAKGATYYVDSRSGDDRAPGTSADRAWRSLDRVGRTTFRAGDRILLKAGGSWKGQLWPKGSGEKNRPIVIGSYGPGPKPRIRGEGTVDDAVRLFNQEYWEIRDLDVSNETPATGTPGENLRDLRGIHVSGDNARRLDHFLVDGVDVHDVTGEVNWISGDVSGNAPGVRFKTGWDRSKRTGGIVFDTTVPDITAPPSAATVLHDIRVQNSTVRDTSFAGIVVKQYTGDAKDANGAPVAVPTGWGTRTSTADTVFTPHTDITIRNNFISQGGTPYGCNAMYLTNVRGAVVDHNVVDQAGTSGIEAYYADDVVIQRNEVYRTEQKAGGADSNGIDADKGTTRVRIQYNFVHDNGDGILLCQFSFGDVVVRYNILSGNSRYPLYLHSDRAASAEVYNNTVHNPASRYLVYGYGSSLNARYDLHDNAFSSAVADASLTTSPTIRYANNFYGGAPLPVPATDTTARTGDPLMVNPAVSGPYGTADSGPRLRTALGFAPRPGSPLIGNGTVVPDNGGRDYRGTPLYRGRPDIGAVEGPPGGARAGHGRA</sequence>